<comment type="caution">
    <text evidence="2">The sequence shown here is derived from an EMBL/GenBank/DDBJ whole genome shotgun (WGS) entry which is preliminary data.</text>
</comment>
<name>A0A5D0TNZ3_9ACTN</name>
<evidence type="ECO:0000256" key="1">
    <source>
        <dbReference type="SAM" id="MobiDB-lite"/>
    </source>
</evidence>
<keyword evidence="3" id="KW-1185">Reference proteome</keyword>
<dbReference type="EMBL" id="VSFF01000021">
    <property type="protein sequence ID" value="TYC07584.1"/>
    <property type="molecule type" value="Genomic_DNA"/>
</dbReference>
<organism evidence="2 3">
    <name type="scientific">Actinomadura syzygii</name>
    <dbReference type="NCBI Taxonomy" id="1427538"/>
    <lineage>
        <taxon>Bacteria</taxon>
        <taxon>Bacillati</taxon>
        <taxon>Actinomycetota</taxon>
        <taxon>Actinomycetes</taxon>
        <taxon>Streptosporangiales</taxon>
        <taxon>Thermomonosporaceae</taxon>
        <taxon>Actinomadura</taxon>
    </lineage>
</organism>
<proteinExistence type="predicted"/>
<accession>A0A5D0TNZ3</accession>
<evidence type="ECO:0000313" key="2">
    <source>
        <dbReference type="EMBL" id="TYC07584.1"/>
    </source>
</evidence>
<sequence length="37" mass="4154">MICRGDLSDAQWQRLAPLLPPPGGRGGRWADHRRVIT</sequence>
<reference evidence="2 3" key="1">
    <citation type="submission" date="2019-08" db="EMBL/GenBank/DDBJ databases">
        <title>Actinomadura sp. nov. CYP1-5 isolated from mountain soil.</title>
        <authorList>
            <person name="Songsumanus A."/>
            <person name="Kuncharoen N."/>
            <person name="Kudo T."/>
            <person name="Yuki M."/>
            <person name="Igarashi Y."/>
            <person name="Tanasupawat S."/>
        </authorList>
    </citation>
    <scope>NUCLEOTIDE SEQUENCE [LARGE SCALE GENOMIC DNA]</scope>
    <source>
        <strain evidence="2 3">GKU157</strain>
    </source>
</reference>
<dbReference type="Proteomes" id="UP000322634">
    <property type="component" value="Unassembled WGS sequence"/>
</dbReference>
<feature type="region of interest" description="Disordered" evidence="1">
    <location>
        <begin position="18"/>
        <end position="37"/>
    </location>
</feature>
<gene>
    <name evidence="2" type="ORF">FXF65_42030</name>
</gene>
<protein>
    <submittedName>
        <fullName evidence="2">Transposase</fullName>
    </submittedName>
</protein>
<feature type="compositionally biased region" description="Basic and acidic residues" evidence="1">
    <location>
        <begin position="28"/>
        <end position="37"/>
    </location>
</feature>
<dbReference type="AlphaFoldDB" id="A0A5D0TNZ3"/>
<evidence type="ECO:0000313" key="3">
    <source>
        <dbReference type="Proteomes" id="UP000322634"/>
    </source>
</evidence>